<name>A0A7J6E8U1_CANSA</name>
<dbReference type="AlphaFoldDB" id="A0A7J6E8U1"/>
<dbReference type="Proteomes" id="UP000525078">
    <property type="component" value="Unassembled WGS sequence"/>
</dbReference>
<evidence type="ECO:0000313" key="2">
    <source>
        <dbReference type="EMBL" id="KAF4354250.1"/>
    </source>
</evidence>
<comment type="caution">
    <text evidence="2">The sequence shown here is derived from an EMBL/GenBank/DDBJ whole genome shotgun (WGS) entry which is preliminary data.</text>
</comment>
<organism evidence="2 3">
    <name type="scientific">Cannabis sativa</name>
    <name type="common">Hemp</name>
    <name type="synonym">Marijuana</name>
    <dbReference type="NCBI Taxonomy" id="3483"/>
    <lineage>
        <taxon>Eukaryota</taxon>
        <taxon>Viridiplantae</taxon>
        <taxon>Streptophyta</taxon>
        <taxon>Embryophyta</taxon>
        <taxon>Tracheophyta</taxon>
        <taxon>Spermatophyta</taxon>
        <taxon>Magnoliopsida</taxon>
        <taxon>eudicotyledons</taxon>
        <taxon>Gunneridae</taxon>
        <taxon>Pentapetalae</taxon>
        <taxon>rosids</taxon>
        <taxon>fabids</taxon>
        <taxon>Rosales</taxon>
        <taxon>Cannabaceae</taxon>
        <taxon>Cannabis</taxon>
    </lineage>
</organism>
<accession>A0A7J6E8U1</accession>
<dbReference type="EMBL" id="JAATIP010000283">
    <property type="protein sequence ID" value="KAF4354250.1"/>
    <property type="molecule type" value="Genomic_DNA"/>
</dbReference>
<dbReference type="Pfam" id="PF13963">
    <property type="entry name" value="Transpos_assoc"/>
    <property type="match status" value="1"/>
</dbReference>
<reference evidence="2 3" key="1">
    <citation type="journal article" date="2020" name="bioRxiv">
        <title>Sequence and annotation of 42 cannabis genomes reveals extensive copy number variation in cannabinoid synthesis and pathogen resistance genes.</title>
        <authorList>
            <person name="Mckernan K.J."/>
            <person name="Helbert Y."/>
            <person name="Kane L.T."/>
            <person name="Ebling H."/>
            <person name="Zhang L."/>
            <person name="Liu B."/>
            <person name="Eaton Z."/>
            <person name="Mclaughlin S."/>
            <person name="Kingan S."/>
            <person name="Baybayan P."/>
            <person name="Concepcion G."/>
            <person name="Jordan M."/>
            <person name="Riva A."/>
            <person name="Barbazuk W."/>
            <person name="Harkins T."/>
        </authorList>
    </citation>
    <scope>NUCLEOTIDE SEQUENCE [LARGE SCALE GENOMIC DNA]</scope>
    <source>
        <strain evidence="3">cv. Jamaican Lion 4</strain>
        <tissue evidence="2">Leaf</tissue>
    </source>
</reference>
<proteinExistence type="predicted"/>
<dbReference type="InterPro" id="IPR029480">
    <property type="entry name" value="Transpos_assoc"/>
</dbReference>
<sequence>MSIDKTWINNPNKLSDEYATGVLAFVERARLFVDETGLVKCPCNKCVNIQLQKIDVLEHHLFNNGFLLTYTNWYWHGEEEKIPTNKAVQQCQGDEIMEGLNDIEQPKINKDDENECDDGMPTYEDYDSYDDSCWDRYTGEENECNDEVERYYTNLFAEMEAPLFPGCEKYTSFNFLIKLMHFKVLGKIPTTIFDELLELLQDAFPAPNKLPKSYREAKMLLSTLGPARIPQTWLTTHRMDDKGVMKDAKDNYEILMCLLETRSQYLANHTAVEEDITSCSSGAKYSTETVFPPPQITHAELKKMMERIKALEELAAKLPPKV</sequence>
<evidence type="ECO:0000259" key="1">
    <source>
        <dbReference type="Pfam" id="PF13963"/>
    </source>
</evidence>
<protein>
    <recommendedName>
        <fullName evidence="1">Transposase-associated domain-containing protein</fullName>
    </recommendedName>
</protein>
<evidence type="ECO:0000313" key="3">
    <source>
        <dbReference type="Proteomes" id="UP000525078"/>
    </source>
</evidence>
<feature type="domain" description="Transposase-associated" evidence="1">
    <location>
        <begin position="5"/>
        <end position="78"/>
    </location>
</feature>
<gene>
    <name evidence="2" type="ORF">F8388_021727</name>
</gene>